<protein>
    <recommendedName>
        <fullName evidence="3">Transcriptional regulator</fullName>
    </recommendedName>
</protein>
<dbReference type="SUPFAM" id="SSF50475">
    <property type="entry name" value="FMN-binding split barrel"/>
    <property type="match status" value="1"/>
</dbReference>
<dbReference type="Pfam" id="PF04299">
    <property type="entry name" value="FMN_bind_2"/>
    <property type="match status" value="1"/>
</dbReference>
<dbReference type="PIRSF" id="PIRSF010372">
    <property type="entry name" value="PaiB"/>
    <property type="match status" value="1"/>
</dbReference>
<evidence type="ECO:0008006" key="3">
    <source>
        <dbReference type="Google" id="ProtNLM"/>
    </source>
</evidence>
<dbReference type="Proteomes" id="UP000215059">
    <property type="component" value="Unassembled WGS sequence"/>
</dbReference>
<evidence type="ECO:0000313" key="1">
    <source>
        <dbReference type="EMBL" id="OYD59506.1"/>
    </source>
</evidence>
<proteinExistence type="predicted"/>
<dbReference type="PANTHER" id="PTHR35802:SF1">
    <property type="entry name" value="PROTEASE SYNTHASE AND SPORULATION PROTEIN PAI 2"/>
    <property type="match status" value="1"/>
</dbReference>
<reference evidence="1 2" key="1">
    <citation type="submission" date="2017-07" db="EMBL/GenBank/DDBJ databases">
        <title>Fictibacillus sp. nov. GDSW-R2A3 Genome sequencing and assembly.</title>
        <authorList>
            <person name="Mayilraj S."/>
        </authorList>
    </citation>
    <scope>NUCLEOTIDE SEQUENCE [LARGE SCALE GENOMIC DNA]</scope>
    <source>
        <strain evidence="1 2">GDSW-R2A3</strain>
    </source>
</reference>
<sequence>MYVPKQFKVDDKSILHSFIKEHSFGILFTKENGRAEATHLPLLLNETEGKFGTLYGHFARANTQWKNITDEVLSVFHGPHSYVSPSWYEEDKTVPTWNYTAVHVYGKYEPINDISEVKKLLGDTISTYEAYFEKPWSTDLEAEHNLREMRGIQCFKIEISEMQGKWKMNQHHPEERRKKTAAGLMEADIYDSKKVGEIMKNQLYK</sequence>
<accession>A0A235FDS2</accession>
<dbReference type="Gene3D" id="2.30.110.10">
    <property type="entry name" value="Electron Transport, Fmn-binding Protein, Chain A"/>
    <property type="match status" value="1"/>
</dbReference>
<dbReference type="InterPro" id="IPR012349">
    <property type="entry name" value="Split_barrel_FMN-bd"/>
</dbReference>
<dbReference type="RefSeq" id="WP_094251467.1">
    <property type="nucleotide sequence ID" value="NZ_JBHLXL010000001.1"/>
</dbReference>
<dbReference type="AlphaFoldDB" id="A0A235FDS2"/>
<comment type="caution">
    <text evidence="1">The sequence shown here is derived from an EMBL/GenBank/DDBJ whole genome shotgun (WGS) entry which is preliminary data.</text>
</comment>
<name>A0A235FDS2_9BACL</name>
<dbReference type="PANTHER" id="PTHR35802">
    <property type="entry name" value="PROTEASE SYNTHASE AND SPORULATION PROTEIN PAI 2"/>
    <property type="match status" value="1"/>
</dbReference>
<gene>
    <name evidence="1" type="ORF">CGZ90_06340</name>
</gene>
<organism evidence="1 2">
    <name type="scientific">Fictibacillus aquaticus</name>
    <dbReference type="NCBI Taxonomy" id="2021314"/>
    <lineage>
        <taxon>Bacteria</taxon>
        <taxon>Bacillati</taxon>
        <taxon>Bacillota</taxon>
        <taxon>Bacilli</taxon>
        <taxon>Bacillales</taxon>
        <taxon>Fictibacillaceae</taxon>
        <taxon>Fictibacillus</taxon>
    </lineage>
</organism>
<keyword evidence="2" id="KW-1185">Reference proteome</keyword>
<dbReference type="InterPro" id="IPR007396">
    <property type="entry name" value="TR_PAI2-type"/>
</dbReference>
<dbReference type="EMBL" id="NOII01000001">
    <property type="protein sequence ID" value="OYD59506.1"/>
    <property type="molecule type" value="Genomic_DNA"/>
</dbReference>
<evidence type="ECO:0000313" key="2">
    <source>
        <dbReference type="Proteomes" id="UP000215059"/>
    </source>
</evidence>
<dbReference type="OrthoDB" id="9794948at2"/>